<dbReference type="Proteomes" id="UP001555826">
    <property type="component" value="Unassembled WGS sequence"/>
</dbReference>
<dbReference type="PANTHER" id="PTHR36113:SF6">
    <property type="entry name" value="FOSFOMYCIN RESISTANCE PROTEIN FOSX"/>
    <property type="match status" value="1"/>
</dbReference>
<dbReference type="InterPro" id="IPR051332">
    <property type="entry name" value="Fosfomycin_Res_Enzymes"/>
</dbReference>
<dbReference type="RefSeq" id="WP_367639758.1">
    <property type="nucleotide sequence ID" value="NZ_JBFNQN010000012.1"/>
</dbReference>
<evidence type="ECO:0000313" key="3">
    <source>
        <dbReference type="EMBL" id="MEW9266624.1"/>
    </source>
</evidence>
<name>A0ABV3PAE0_9ACTN</name>
<dbReference type="PANTHER" id="PTHR36113">
    <property type="entry name" value="LYASE, PUTATIVE-RELATED-RELATED"/>
    <property type="match status" value="1"/>
</dbReference>
<evidence type="ECO:0000313" key="4">
    <source>
        <dbReference type="Proteomes" id="UP001555826"/>
    </source>
</evidence>
<dbReference type="InterPro" id="IPR037523">
    <property type="entry name" value="VOC_core"/>
</dbReference>
<protein>
    <submittedName>
        <fullName evidence="3">VOC family protein</fullName>
    </submittedName>
</protein>
<feature type="domain" description="VOC" evidence="2">
    <location>
        <begin position="15"/>
        <end position="147"/>
    </location>
</feature>
<evidence type="ECO:0000259" key="2">
    <source>
        <dbReference type="PROSITE" id="PS51819"/>
    </source>
</evidence>
<dbReference type="EMBL" id="JBFNQN010000012">
    <property type="protein sequence ID" value="MEW9266624.1"/>
    <property type="molecule type" value="Genomic_DNA"/>
</dbReference>
<gene>
    <name evidence="3" type="ORF">AB1207_17885</name>
</gene>
<reference evidence="3 4" key="1">
    <citation type="submission" date="2024-07" db="EMBL/GenBank/DDBJ databases">
        <authorList>
            <person name="Thanompreechachai J."/>
            <person name="Duangmal K."/>
        </authorList>
    </citation>
    <scope>NUCLEOTIDE SEQUENCE [LARGE SCALE GENOMIC DNA]</scope>
    <source>
        <strain evidence="3 4">KCTC 19886</strain>
    </source>
</reference>
<dbReference type="Gene3D" id="3.10.180.10">
    <property type="entry name" value="2,3-Dihydroxybiphenyl 1,2-Dioxygenase, domain 1"/>
    <property type="match status" value="1"/>
</dbReference>
<keyword evidence="4" id="KW-1185">Reference proteome</keyword>
<dbReference type="InterPro" id="IPR004360">
    <property type="entry name" value="Glyas_Fos-R_dOase_dom"/>
</dbReference>
<comment type="caution">
    <text evidence="3">The sequence shown here is derived from an EMBL/GenBank/DDBJ whole genome shotgun (WGS) entry which is preliminary data.</text>
</comment>
<sequence>MTSAPGTSAPVTTTGVSHVRLTVRDLAASRRFYDALFGWDVAFELPADADDETREKLWFLFGGVIYSTPGGGLLGLRPVASADDAFSEDRVGLDHLAFGVADRAALDAAVDRLDSLGAQHEGVKDAGGLWILEFRDPDGIALELAAPKG</sequence>
<keyword evidence="1" id="KW-0479">Metal-binding</keyword>
<dbReference type="SUPFAM" id="SSF54593">
    <property type="entry name" value="Glyoxalase/Bleomycin resistance protein/Dihydroxybiphenyl dioxygenase"/>
    <property type="match status" value="1"/>
</dbReference>
<accession>A0ABV3PAE0</accession>
<dbReference type="PROSITE" id="PS51819">
    <property type="entry name" value="VOC"/>
    <property type="match status" value="1"/>
</dbReference>
<organism evidence="3 4">
    <name type="scientific">Kineococcus endophyticus</name>
    <dbReference type="NCBI Taxonomy" id="1181883"/>
    <lineage>
        <taxon>Bacteria</taxon>
        <taxon>Bacillati</taxon>
        <taxon>Actinomycetota</taxon>
        <taxon>Actinomycetes</taxon>
        <taxon>Kineosporiales</taxon>
        <taxon>Kineosporiaceae</taxon>
        <taxon>Kineococcus</taxon>
    </lineage>
</organism>
<dbReference type="InterPro" id="IPR029068">
    <property type="entry name" value="Glyas_Bleomycin-R_OHBP_Dase"/>
</dbReference>
<dbReference type="Pfam" id="PF00903">
    <property type="entry name" value="Glyoxalase"/>
    <property type="match status" value="1"/>
</dbReference>
<proteinExistence type="predicted"/>
<evidence type="ECO:0000256" key="1">
    <source>
        <dbReference type="ARBA" id="ARBA00022723"/>
    </source>
</evidence>